<comment type="caution">
    <text evidence="2">The sequence shown here is derived from an EMBL/GenBank/DDBJ whole genome shotgun (WGS) entry which is preliminary data.</text>
</comment>
<gene>
    <name evidence="2" type="ORF">GPECTOR_105g108</name>
</gene>
<organism evidence="2 3">
    <name type="scientific">Gonium pectorale</name>
    <name type="common">Green alga</name>
    <dbReference type="NCBI Taxonomy" id="33097"/>
    <lineage>
        <taxon>Eukaryota</taxon>
        <taxon>Viridiplantae</taxon>
        <taxon>Chlorophyta</taxon>
        <taxon>core chlorophytes</taxon>
        <taxon>Chlorophyceae</taxon>
        <taxon>CS clade</taxon>
        <taxon>Chlamydomonadales</taxon>
        <taxon>Volvocaceae</taxon>
        <taxon>Gonium</taxon>
    </lineage>
</organism>
<dbReference type="OrthoDB" id="551680at2759"/>
<dbReference type="EMBL" id="LSYV01000105">
    <property type="protein sequence ID" value="KXZ43054.1"/>
    <property type="molecule type" value="Genomic_DNA"/>
</dbReference>
<dbReference type="AlphaFoldDB" id="A0A150FZN4"/>
<accession>A0A150FZN4</accession>
<feature type="compositionally biased region" description="Low complexity" evidence="1">
    <location>
        <begin position="29"/>
        <end position="40"/>
    </location>
</feature>
<sequence length="511" mass="52605">MSKPSTPVRRSKVGPGRPGSADFLGMVSGGKPRTPGTGPPILGRARSSTEGRRSAAGTHGVIPLTSTTAKAGGGGGTFGHPSLLQPEAHQPSHAAAQRVGQSRPGTALSEASSRFNPMTEVGRVGGVFFTDLRRSFADGAQPGEGVNESQELGPGFSEVAVYALEGEARASRLGLASIASQFNPMQSPSSSVNGDDEDDAAFAEYAGEEARGVGAGREGGTVPPELLIPDTPGASSAALTDFANPMMTPSESRAATPLPAASTRPVTADAAAGAAASVSASTASQALLTVIRDLYATVEPPPSAGPSRPATALSEAGPAQPSPPAEDAERDAREADGEGAEGGEVGLTAEEAAEAELAASRAAVAALAVRSDDAQAARRSELGEYMTALQDLKDDSGGRLIELPADWGVMLERLFRQARSEYATLEGWMGPRRFEDLPISQLPPGHPDPRVAEGLLRVRELDAVLNDKLIAALISHRETFPEQASGRRRGVWGREARPHQAEPGFVAVGSV</sequence>
<name>A0A150FZN4_GONPE</name>
<proteinExistence type="predicted"/>
<evidence type="ECO:0000256" key="1">
    <source>
        <dbReference type="SAM" id="MobiDB-lite"/>
    </source>
</evidence>
<feature type="region of interest" description="Disordered" evidence="1">
    <location>
        <begin position="299"/>
        <end position="343"/>
    </location>
</feature>
<protein>
    <submittedName>
        <fullName evidence="2">Uncharacterized protein</fullName>
    </submittedName>
</protein>
<keyword evidence="3" id="KW-1185">Reference proteome</keyword>
<reference evidence="3" key="1">
    <citation type="journal article" date="2016" name="Nat. Commun.">
        <title>The Gonium pectorale genome demonstrates co-option of cell cycle regulation during the evolution of multicellularity.</title>
        <authorList>
            <person name="Hanschen E.R."/>
            <person name="Marriage T.N."/>
            <person name="Ferris P.J."/>
            <person name="Hamaji T."/>
            <person name="Toyoda A."/>
            <person name="Fujiyama A."/>
            <person name="Neme R."/>
            <person name="Noguchi H."/>
            <person name="Minakuchi Y."/>
            <person name="Suzuki M."/>
            <person name="Kawai-Toyooka H."/>
            <person name="Smith D.R."/>
            <person name="Sparks H."/>
            <person name="Anderson J."/>
            <person name="Bakaric R."/>
            <person name="Luria V."/>
            <person name="Karger A."/>
            <person name="Kirschner M.W."/>
            <person name="Durand P.M."/>
            <person name="Michod R.E."/>
            <person name="Nozaki H."/>
            <person name="Olson B.J."/>
        </authorList>
    </citation>
    <scope>NUCLEOTIDE SEQUENCE [LARGE SCALE GENOMIC DNA]</scope>
    <source>
        <strain evidence="3">NIES-2863</strain>
    </source>
</reference>
<evidence type="ECO:0000313" key="2">
    <source>
        <dbReference type="EMBL" id="KXZ43054.1"/>
    </source>
</evidence>
<feature type="compositionally biased region" description="Polar residues" evidence="1">
    <location>
        <begin position="99"/>
        <end position="113"/>
    </location>
</feature>
<feature type="region of interest" description="Disordered" evidence="1">
    <location>
        <begin position="1"/>
        <end position="113"/>
    </location>
</feature>
<evidence type="ECO:0000313" key="3">
    <source>
        <dbReference type="Proteomes" id="UP000075714"/>
    </source>
</evidence>
<dbReference type="Proteomes" id="UP000075714">
    <property type="component" value="Unassembled WGS sequence"/>
</dbReference>